<organism evidence="1 2">
    <name type="scientific">Coprinopsis cinerea (strain Okayama-7 / 130 / ATCC MYA-4618 / FGSC 9003)</name>
    <name type="common">Inky cap fungus</name>
    <name type="synonym">Hormographiella aspergillata</name>
    <dbReference type="NCBI Taxonomy" id="240176"/>
    <lineage>
        <taxon>Eukaryota</taxon>
        <taxon>Fungi</taxon>
        <taxon>Dikarya</taxon>
        <taxon>Basidiomycota</taxon>
        <taxon>Agaricomycotina</taxon>
        <taxon>Agaricomycetes</taxon>
        <taxon>Agaricomycetidae</taxon>
        <taxon>Agaricales</taxon>
        <taxon>Agaricineae</taxon>
        <taxon>Psathyrellaceae</taxon>
        <taxon>Coprinopsis</taxon>
    </lineage>
</organism>
<dbReference type="AlphaFoldDB" id="A8N8U9"/>
<dbReference type="eggNOG" id="ENOG502RMJ7">
    <property type="taxonomic scope" value="Eukaryota"/>
</dbReference>
<dbReference type="GeneID" id="6007742"/>
<comment type="caution">
    <text evidence="1">The sequence shown here is derived from an EMBL/GenBank/DDBJ whole genome shotgun (WGS) entry which is preliminary data.</text>
</comment>
<keyword evidence="2" id="KW-1185">Reference proteome</keyword>
<dbReference type="Proteomes" id="UP000001861">
    <property type="component" value="Unassembled WGS sequence"/>
</dbReference>
<dbReference type="KEGG" id="cci:CC1G_00824"/>
<dbReference type="InParanoid" id="A8N8U9"/>
<evidence type="ECO:0000313" key="1">
    <source>
        <dbReference type="EMBL" id="EAU90440.2"/>
    </source>
</evidence>
<proteinExistence type="predicted"/>
<dbReference type="HOGENOM" id="CLU_636177_0_0_1"/>
<evidence type="ECO:0000313" key="2">
    <source>
        <dbReference type="Proteomes" id="UP000001861"/>
    </source>
</evidence>
<dbReference type="EMBL" id="AACS02000007">
    <property type="protein sequence ID" value="EAU90440.2"/>
    <property type="molecule type" value="Genomic_DNA"/>
</dbReference>
<dbReference type="RefSeq" id="XP_001831277.2">
    <property type="nucleotide sequence ID" value="XM_001831225.2"/>
</dbReference>
<protein>
    <submittedName>
        <fullName evidence="1">Uncharacterized protein</fullName>
    </submittedName>
</protein>
<gene>
    <name evidence="1" type="ORF">CC1G_00824</name>
</gene>
<reference evidence="1 2" key="1">
    <citation type="journal article" date="2010" name="Proc. Natl. Acad. Sci. U.S.A.">
        <title>Insights into evolution of multicellular fungi from the assembled chromosomes of the mushroom Coprinopsis cinerea (Coprinus cinereus).</title>
        <authorList>
            <person name="Stajich J.E."/>
            <person name="Wilke S.K."/>
            <person name="Ahren D."/>
            <person name="Au C.H."/>
            <person name="Birren B.W."/>
            <person name="Borodovsky M."/>
            <person name="Burns C."/>
            <person name="Canback B."/>
            <person name="Casselton L.A."/>
            <person name="Cheng C.K."/>
            <person name="Deng J."/>
            <person name="Dietrich F.S."/>
            <person name="Fargo D.C."/>
            <person name="Farman M.L."/>
            <person name="Gathman A.C."/>
            <person name="Goldberg J."/>
            <person name="Guigo R."/>
            <person name="Hoegger P.J."/>
            <person name="Hooker J.B."/>
            <person name="Huggins A."/>
            <person name="James T.Y."/>
            <person name="Kamada T."/>
            <person name="Kilaru S."/>
            <person name="Kodira C."/>
            <person name="Kues U."/>
            <person name="Kupfer D."/>
            <person name="Kwan H.S."/>
            <person name="Lomsadze A."/>
            <person name="Li W."/>
            <person name="Lilly W.W."/>
            <person name="Ma L.J."/>
            <person name="Mackey A.J."/>
            <person name="Manning G."/>
            <person name="Martin F."/>
            <person name="Muraguchi H."/>
            <person name="Natvig D.O."/>
            <person name="Palmerini H."/>
            <person name="Ramesh M.A."/>
            <person name="Rehmeyer C.J."/>
            <person name="Roe B.A."/>
            <person name="Shenoy N."/>
            <person name="Stanke M."/>
            <person name="Ter-Hovhannisyan V."/>
            <person name="Tunlid A."/>
            <person name="Velagapudi R."/>
            <person name="Vision T.J."/>
            <person name="Zeng Q."/>
            <person name="Zolan M.E."/>
            <person name="Pukkila P.J."/>
        </authorList>
    </citation>
    <scope>NUCLEOTIDE SEQUENCE [LARGE SCALE GENOMIC DNA]</scope>
    <source>
        <strain evidence="2">Okayama-7 / 130 / ATCC MYA-4618 / FGSC 9003</strain>
    </source>
</reference>
<sequence length="431" mass="48476">MPIDSGFPAVANMKHWARRVVRRRSQRLAHLHALCLPAEPEDSSPPASVLAPTMPSLFGLYRMKRWAMRLFTTNSQRITGVSAKSDATRACGHDLPLELIIEIVALAGRTSHKSYRNTLLISKALTPLMERACLPHLPIRLESTSKILSFHKLLVARPDLAQRVGHLWIKGGTSRKRPKLGYSEPTPATWRQFKASAFEQLHIIHSCTNLVSLACSFPVMFLCFRFTRDVFFHHDKLKELTLFENWDLWPCFAVDPPVGGPHLFLQLTHLTIVDCVAPQFPAHLFPSLKYFAAELYPVSRHHALAAFRSSKRDSEAPLHQDLRGLATNVNVMLHLGHNAELGVRRIVGDGREWSGERGSGLPGSELRYLRADSDIILHAMPHDSSRLTYFSWAALFIMRWSPSTTIDPASIRNIGAQSAYSSCQPKLYVCT</sequence>
<dbReference type="OrthoDB" id="2935230at2759"/>
<dbReference type="VEuPathDB" id="FungiDB:CC1G_00824"/>
<accession>A8N8U9</accession>
<name>A8N8U9_COPC7</name>